<accession>A0A853IHW8</accession>
<keyword evidence="3" id="KW-0812">Transmembrane</keyword>
<evidence type="ECO:0000313" key="4">
    <source>
        <dbReference type="EMBL" id="NYZ70088.1"/>
    </source>
</evidence>
<feature type="transmembrane region" description="Helical" evidence="3">
    <location>
        <begin position="45"/>
        <end position="65"/>
    </location>
</feature>
<organism evidence="4 5">
    <name type="scientific">Spartinivicinus marinus</name>
    <dbReference type="NCBI Taxonomy" id="2994442"/>
    <lineage>
        <taxon>Bacteria</taxon>
        <taxon>Pseudomonadati</taxon>
        <taxon>Pseudomonadota</taxon>
        <taxon>Gammaproteobacteria</taxon>
        <taxon>Oceanospirillales</taxon>
        <taxon>Zooshikellaceae</taxon>
        <taxon>Spartinivicinus</taxon>
    </lineage>
</organism>
<feature type="transmembrane region" description="Helical" evidence="3">
    <location>
        <begin position="16"/>
        <end position="39"/>
    </location>
</feature>
<feature type="coiled-coil region" evidence="1">
    <location>
        <begin position="106"/>
        <end position="174"/>
    </location>
</feature>
<feature type="region of interest" description="Disordered" evidence="2">
    <location>
        <begin position="248"/>
        <end position="284"/>
    </location>
</feature>
<keyword evidence="3" id="KW-0472">Membrane</keyword>
<evidence type="ECO:0000256" key="3">
    <source>
        <dbReference type="SAM" id="Phobius"/>
    </source>
</evidence>
<dbReference type="RefSeq" id="WP_180572026.1">
    <property type="nucleotide sequence ID" value="NZ_JACCKB010000260.1"/>
</dbReference>
<comment type="caution">
    <text evidence="4">The sequence shown here is derived from an EMBL/GenBank/DDBJ whole genome shotgun (WGS) entry which is preliminary data.</text>
</comment>
<feature type="transmembrane region" description="Helical" evidence="3">
    <location>
        <begin position="206"/>
        <end position="227"/>
    </location>
</feature>
<dbReference type="AlphaFoldDB" id="A0A853IHW8"/>
<name>A0A853IHW8_9GAMM</name>
<evidence type="ECO:0000256" key="1">
    <source>
        <dbReference type="SAM" id="Coils"/>
    </source>
</evidence>
<evidence type="ECO:0000313" key="5">
    <source>
        <dbReference type="Proteomes" id="UP000569732"/>
    </source>
</evidence>
<sequence>MDLPLTRHPKTKLQLLFAYTGASLSVTLSIALSVLLFWSISENNYYSALFAGLALAFELAKFMALPEIARRKQRKDWMGALSATLLFVTLATASILGSIGGLQSDTQRVQANIAEQEQKRVSLIEQRQLLLDEIAENQKAIDKYISLNRIKNFAQPLQEKNKGLRQQVTELQDKVNTVGVAHETPMTALLGAIATAVGEDKATVQVYVFILLAVLLDLVASFFIELIREENQFKASFVKKKPQVTKVAKVEEGGTPPKPRKPKVKKSVTLEKPKPTPPKLEIVKSEKSGTPAFTPWRFNLFAV</sequence>
<keyword evidence="5" id="KW-1185">Reference proteome</keyword>
<dbReference type="Proteomes" id="UP000569732">
    <property type="component" value="Unassembled WGS sequence"/>
</dbReference>
<evidence type="ECO:0000256" key="2">
    <source>
        <dbReference type="SAM" id="MobiDB-lite"/>
    </source>
</evidence>
<keyword evidence="3" id="KW-1133">Transmembrane helix</keyword>
<proteinExistence type="predicted"/>
<dbReference type="EMBL" id="JACCKB010000260">
    <property type="protein sequence ID" value="NYZ70088.1"/>
    <property type="molecule type" value="Genomic_DNA"/>
</dbReference>
<keyword evidence="1" id="KW-0175">Coiled coil</keyword>
<feature type="transmembrane region" description="Helical" evidence="3">
    <location>
        <begin position="77"/>
        <end position="99"/>
    </location>
</feature>
<reference evidence="4 5" key="1">
    <citation type="submission" date="2020-07" db="EMBL/GenBank/DDBJ databases">
        <title>Endozoicomonas sp. nov., isolated from sediment.</title>
        <authorList>
            <person name="Gu T."/>
        </authorList>
    </citation>
    <scope>NUCLEOTIDE SEQUENCE [LARGE SCALE GENOMIC DNA]</scope>
    <source>
        <strain evidence="4 5">SM1973</strain>
    </source>
</reference>
<gene>
    <name evidence="4" type="ORF">H0A36_29160</name>
</gene>
<protein>
    <submittedName>
        <fullName evidence="4">Uncharacterized protein</fullName>
    </submittedName>
</protein>